<organism evidence="2 3">
    <name type="scientific">Pterulicium gracile</name>
    <dbReference type="NCBI Taxonomy" id="1884261"/>
    <lineage>
        <taxon>Eukaryota</taxon>
        <taxon>Fungi</taxon>
        <taxon>Dikarya</taxon>
        <taxon>Basidiomycota</taxon>
        <taxon>Agaricomycotina</taxon>
        <taxon>Agaricomycetes</taxon>
        <taxon>Agaricomycetidae</taxon>
        <taxon>Agaricales</taxon>
        <taxon>Pleurotineae</taxon>
        <taxon>Pterulaceae</taxon>
        <taxon>Pterulicium</taxon>
    </lineage>
</organism>
<accession>A0A5C3Q264</accession>
<reference evidence="2 3" key="1">
    <citation type="journal article" date="2019" name="Nat. Ecol. Evol.">
        <title>Megaphylogeny resolves global patterns of mushroom evolution.</title>
        <authorList>
            <person name="Varga T."/>
            <person name="Krizsan K."/>
            <person name="Foldi C."/>
            <person name="Dima B."/>
            <person name="Sanchez-Garcia M."/>
            <person name="Sanchez-Ramirez S."/>
            <person name="Szollosi G.J."/>
            <person name="Szarkandi J.G."/>
            <person name="Papp V."/>
            <person name="Albert L."/>
            <person name="Andreopoulos W."/>
            <person name="Angelini C."/>
            <person name="Antonin V."/>
            <person name="Barry K.W."/>
            <person name="Bougher N.L."/>
            <person name="Buchanan P."/>
            <person name="Buyck B."/>
            <person name="Bense V."/>
            <person name="Catcheside P."/>
            <person name="Chovatia M."/>
            <person name="Cooper J."/>
            <person name="Damon W."/>
            <person name="Desjardin D."/>
            <person name="Finy P."/>
            <person name="Geml J."/>
            <person name="Haridas S."/>
            <person name="Hughes K."/>
            <person name="Justo A."/>
            <person name="Karasinski D."/>
            <person name="Kautmanova I."/>
            <person name="Kiss B."/>
            <person name="Kocsube S."/>
            <person name="Kotiranta H."/>
            <person name="LaButti K.M."/>
            <person name="Lechner B.E."/>
            <person name="Liimatainen K."/>
            <person name="Lipzen A."/>
            <person name="Lukacs Z."/>
            <person name="Mihaltcheva S."/>
            <person name="Morgado L.N."/>
            <person name="Niskanen T."/>
            <person name="Noordeloos M.E."/>
            <person name="Ohm R.A."/>
            <person name="Ortiz-Santana B."/>
            <person name="Ovrebo C."/>
            <person name="Racz N."/>
            <person name="Riley R."/>
            <person name="Savchenko A."/>
            <person name="Shiryaev A."/>
            <person name="Soop K."/>
            <person name="Spirin V."/>
            <person name="Szebenyi C."/>
            <person name="Tomsovsky M."/>
            <person name="Tulloss R.E."/>
            <person name="Uehling J."/>
            <person name="Grigoriev I.V."/>
            <person name="Vagvolgyi C."/>
            <person name="Papp T."/>
            <person name="Martin F.M."/>
            <person name="Miettinen O."/>
            <person name="Hibbett D.S."/>
            <person name="Nagy L.G."/>
        </authorList>
    </citation>
    <scope>NUCLEOTIDE SEQUENCE [LARGE SCALE GENOMIC DNA]</scope>
    <source>
        <strain evidence="2 3">CBS 309.79</strain>
    </source>
</reference>
<evidence type="ECO:0000313" key="2">
    <source>
        <dbReference type="EMBL" id="TFK95149.1"/>
    </source>
</evidence>
<dbReference type="Proteomes" id="UP000305067">
    <property type="component" value="Unassembled WGS sequence"/>
</dbReference>
<evidence type="ECO:0000259" key="1">
    <source>
        <dbReference type="Pfam" id="PF18803"/>
    </source>
</evidence>
<dbReference type="STRING" id="1884261.A0A5C3Q264"/>
<dbReference type="Pfam" id="PF18803">
    <property type="entry name" value="CxC2"/>
    <property type="match status" value="1"/>
</dbReference>
<evidence type="ECO:0000313" key="3">
    <source>
        <dbReference type="Proteomes" id="UP000305067"/>
    </source>
</evidence>
<keyword evidence="3" id="KW-1185">Reference proteome</keyword>
<dbReference type="AlphaFoldDB" id="A0A5C3Q264"/>
<proteinExistence type="predicted"/>
<name>A0A5C3Q264_9AGAR</name>
<sequence length="85" mass="9923">FHTTGIHLVSINFYNCKHHIPHVLQLFRQQLYPATYNIPQTCATFSLLKQLHMLLLTNKLILYHTHCALEKMTCGTGLKVLPMRY</sequence>
<gene>
    <name evidence="2" type="ORF">BDV98DRAFT_518620</name>
</gene>
<dbReference type="OrthoDB" id="3004525at2759"/>
<feature type="domain" description="CxC2-like cysteine cluster KDZ transposase-associated" evidence="1">
    <location>
        <begin position="1"/>
        <end position="77"/>
    </location>
</feature>
<dbReference type="EMBL" id="ML178926">
    <property type="protein sequence ID" value="TFK95149.1"/>
    <property type="molecule type" value="Genomic_DNA"/>
</dbReference>
<protein>
    <recommendedName>
        <fullName evidence="1">CxC2-like cysteine cluster KDZ transposase-associated domain-containing protein</fullName>
    </recommendedName>
</protein>
<dbReference type="InterPro" id="IPR041457">
    <property type="entry name" value="CxC2_KDZ-assoc"/>
</dbReference>
<feature type="non-terminal residue" evidence="2">
    <location>
        <position position="1"/>
    </location>
</feature>